<dbReference type="Proteomes" id="UP001620262">
    <property type="component" value="Unassembled WGS sequence"/>
</dbReference>
<evidence type="ECO:0000256" key="3">
    <source>
        <dbReference type="ARBA" id="ARBA00012929"/>
    </source>
</evidence>
<comment type="pathway">
    <text evidence="1 6">Carbohydrate biosynthesis; dTDP-L-rhamnose biosynthesis.</text>
</comment>
<feature type="domain" description="RmlD-like substrate binding" evidence="7">
    <location>
        <begin position="8"/>
        <end position="245"/>
    </location>
</feature>
<comment type="cofactor">
    <cofactor evidence="6">
        <name>Mg(2+)</name>
        <dbReference type="ChEBI" id="CHEBI:18420"/>
    </cofactor>
    <text evidence="6">Binds 1 Mg(2+) ion per monomer.</text>
</comment>
<dbReference type="InterPro" id="IPR005913">
    <property type="entry name" value="dTDP_dehydrorham_reduct"/>
</dbReference>
<gene>
    <name evidence="8" type="ORF">ACI2JU_06015</name>
</gene>
<organism evidence="8 9">
    <name type="scientific">Pseudoalteromonas rhizosphaerae</name>
    <dbReference type="NCBI Taxonomy" id="2518973"/>
    <lineage>
        <taxon>Bacteria</taxon>
        <taxon>Pseudomonadati</taxon>
        <taxon>Pseudomonadota</taxon>
        <taxon>Gammaproteobacteria</taxon>
        <taxon>Alteromonadales</taxon>
        <taxon>Pseudoalteromonadaceae</taxon>
        <taxon>Pseudoalteromonas</taxon>
    </lineage>
</organism>
<dbReference type="Pfam" id="PF04321">
    <property type="entry name" value="RmlD_sub_bind"/>
    <property type="match status" value="1"/>
</dbReference>
<accession>A0ABW8KUE7</accession>
<dbReference type="InterPro" id="IPR029903">
    <property type="entry name" value="RmlD-like-bd"/>
</dbReference>
<comment type="catalytic activity">
    <reaction evidence="5 6">
        <text>dTDP-beta-L-rhamnose + NADP(+) = dTDP-4-dehydro-beta-L-rhamnose + NADPH + H(+)</text>
        <dbReference type="Rhea" id="RHEA:21796"/>
        <dbReference type="ChEBI" id="CHEBI:15378"/>
        <dbReference type="ChEBI" id="CHEBI:57510"/>
        <dbReference type="ChEBI" id="CHEBI:57783"/>
        <dbReference type="ChEBI" id="CHEBI:58349"/>
        <dbReference type="ChEBI" id="CHEBI:62830"/>
        <dbReference type="EC" id="1.1.1.133"/>
    </reaction>
</comment>
<name>A0ABW8KUE7_9GAMM</name>
<proteinExistence type="inferred from homology"/>
<dbReference type="Gene3D" id="3.40.50.720">
    <property type="entry name" value="NAD(P)-binding Rossmann-like Domain"/>
    <property type="match status" value="1"/>
</dbReference>
<comment type="similarity">
    <text evidence="2 6">Belongs to the dTDP-4-dehydrorhamnose reductase family.</text>
</comment>
<dbReference type="EC" id="1.1.1.133" evidence="3 6"/>
<evidence type="ECO:0000259" key="7">
    <source>
        <dbReference type="Pfam" id="PF04321"/>
    </source>
</evidence>
<dbReference type="PANTHER" id="PTHR10491">
    <property type="entry name" value="DTDP-4-DEHYDRORHAMNOSE REDUCTASE"/>
    <property type="match status" value="1"/>
</dbReference>
<evidence type="ECO:0000313" key="9">
    <source>
        <dbReference type="Proteomes" id="UP001620262"/>
    </source>
</evidence>
<keyword evidence="9" id="KW-1185">Reference proteome</keyword>
<evidence type="ECO:0000256" key="4">
    <source>
        <dbReference type="ARBA" id="ARBA00017099"/>
    </source>
</evidence>
<evidence type="ECO:0000256" key="1">
    <source>
        <dbReference type="ARBA" id="ARBA00004781"/>
    </source>
</evidence>
<dbReference type="EMBL" id="JBJDOT010000006">
    <property type="protein sequence ID" value="MFK3863431.1"/>
    <property type="molecule type" value="Genomic_DNA"/>
</dbReference>
<dbReference type="RefSeq" id="WP_404674977.1">
    <property type="nucleotide sequence ID" value="NZ_JBJDOT010000006.1"/>
</dbReference>
<protein>
    <recommendedName>
        <fullName evidence="4 6">dTDP-4-dehydrorhamnose reductase</fullName>
        <ecNumber evidence="3 6">1.1.1.133</ecNumber>
    </recommendedName>
</protein>
<dbReference type="SUPFAM" id="SSF51735">
    <property type="entry name" value="NAD(P)-binding Rossmann-fold domains"/>
    <property type="match status" value="1"/>
</dbReference>
<comment type="caution">
    <text evidence="8">The sequence shown here is derived from an EMBL/GenBank/DDBJ whole genome shotgun (WGS) entry which is preliminary data.</text>
</comment>
<reference evidence="8 9" key="1">
    <citation type="submission" date="2024-11" db="EMBL/GenBank/DDBJ databases">
        <title>The Natural Products Discovery Center: Release of the First 8490 Sequenced Strains for Exploring Actinobacteria Biosynthetic Diversity.</title>
        <authorList>
            <person name="Kalkreuter E."/>
            <person name="Kautsar S.A."/>
            <person name="Yang D."/>
            <person name="Bader C.D."/>
            <person name="Teijaro C.N."/>
            <person name="Fluegel L."/>
            <person name="Davis C.M."/>
            <person name="Simpson J.R."/>
            <person name="Lauterbach L."/>
            <person name="Steele A.D."/>
            <person name="Gui C."/>
            <person name="Meng S."/>
            <person name="Li G."/>
            <person name="Viehrig K."/>
            <person name="Ye F."/>
            <person name="Su P."/>
            <person name="Kiefer A.F."/>
            <person name="Nichols A."/>
            <person name="Cepeda A.J."/>
            <person name="Yan W."/>
            <person name="Fan B."/>
            <person name="Jiang Y."/>
            <person name="Adhikari A."/>
            <person name="Zheng C.-J."/>
            <person name="Schuster L."/>
            <person name="Cowan T.M."/>
            <person name="Smanski M.J."/>
            <person name="Chevrette M.G."/>
            <person name="De Carvalho L.P.S."/>
            <person name="Shen B."/>
        </authorList>
    </citation>
    <scope>NUCLEOTIDE SEQUENCE [LARGE SCALE GENOMIC DNA]</scope>
    <source>
        <strain evidence="8 9">NPDC078403</strain>
    </source>
</reference>
<dbReference type="Gene3D" id="3.90.25.10">
    <property type="entry name" value="UDP-galactose 4-epimerase, domain 1"/>
    <property type="match status" value="1"/>
</dbReference>
<evidence type="ECO:0000256" key="6">
    <source>
        <dbReference type="RuleBase" id="RU364082"/>
    </source>
</evidence>
<keyword evidence="6" id="KW-0560">Oxidoreductase</keyword>
<sequence>MNIDNPTLIIGGDSVVGRYLRDENPDYFYTSRKENCEAIYFDLLQLDSFNIVEAAVIEHNINTVIILASITSIKQCELQPELTLLVNVQRTKLLLEKVNKLGCFVVFISTNHVFDCKSAYSVWDGIKLPCSNYGQQKLQVENYIVENNFNASIIRPSKIIHRPYSLIESMIESLKKKQVFNAFNDHYFAPISIQFFSTLLKLIIQNKKKGIFQISGKSDLSYYVFLRMLASKLDLNSSLITPVSALSKGVTPNKYGTLEAYNPLSNTLLYQSIEDTINDYCQEN</sequence>
<evidence type="ECO:0000256" key="5">
    <source>
        <dbReference type="ARBA" id="ARBA00048200"/>
    </source>
</evidence>
<comment type="function">
    <text evidence="6">Catalyzes the reduction of dTDP-6-deoxy-L-lyxo-4-hexulose to yield dTDP-L-rhamnose.</text>
</comment>
<keyword evidence="6" id="KW-0521">NADP</keyword>
<evidence type="ECO:0000313" key="8">
    <source>
        <dbReference type="EMBL" id="MFK3863431.1"/>
    </source>
</evidence>
<dbReference type="InterPro" id="IPR036291">
    <property type="entry name" value="NAD(P)-bd_dom_sf"/>
</dbReference>
<dbReference type="PANTHER" id="PTHR10491:SF4">
    <property type="entry name" value="METHIONINE ADENOSYLTRANSFERASE 2 SUBUNIT BETA"/>
    <property type="match status" value="1"/>
</dbReference>
<evidence type="ECO:0000256" key="2">
    <source>
        <dbReference type="ARBA" id="ARBA00010944"/>
    </source>
</evidence>